<accession>A0AAD9D5L2</accession>
<dbReference type="EMBL" id="JATAAI010000043">
    <property type="protein sequence ID" value="KAK1733844.1"/>
    <property type="molecule type" value="Genomic_DNA"/>
</dbReference>
<dbReference type="AlphaFoldDB" id="A0AAD9D5L2"/>
<dbReference type="Proteomes" id="UP001224775">
    <property type="component" value="Unassembled WGS sequence"/>
</dbReference>
<protein>
    <submittedName>
        <fullName evidence="1">Uncharacterized protein</fullName>
    </submittedName>
</protein>
<reference evidence="1" key="1">
    <citation type="submission" date="2023-06" db="EMBL/GenBank/DDBJ databases">
        <title>Survivors Of The Sea: Transcriptome response of Skeletonema marinoi to long-term dormancy.</title>
        <authorList>
            <person name="Pinder M.I.M."/>
            <person name="Kourtchenko O."/>
            <person name="Robertson E.K."/>
            <person name="Larsson T."/>
            <person name="Maumus F."/>
            <person name="Osuna-Cruz C.M."/>
            <person name="Vancaester E."/>
            <person name="Stenow R."/>
            <person name="Vandepoele K."/>
            <person name="Ploug H."/>
            <person name="Bruchert V."/>
            <person name="Godhe A."/>
            <person name="Topel M."/>
        </authorList>
    </citation>
    <scope>NUCLEOTIDE SEQUENCE</scope>
    <source>
        <strain evidence="1">R05AC</strain>
    </source>
</reference>
<sequence>MAAIRRSFWHPQSEGF</sequence>
<name>A0AAD9D5L2_9STRA</name>
<evidence type="ECO:0000313" key="1">
    <source>
        <dbReference type="EMBL" id="KAK1733844.1"/>
    </source>
</evidence>
<comment type="caution">
    <text evidence="1">The sequence shown here is derived from an EMBL/GenBank/DDBJ whole genome shotgun (WGS) entry which is preliminary data.</text>
</comment>
<keyword evidence="2" id="KW-1185">Reference proteome</keyword>
<organism evidence="1 2">
    <name type="scientific">Skeletonema marinoi</name>
    <dbReference type="NCBI Taxonomy" id="267567"/>
    <lineage>
        <taxon>Eukaryota</taxon>
        <taxon>Sar</taxon>
        <taxon>Stramenopiles</taxon>
        <taxon>Ochrophyta</taxon>
        <taxon>Bacillariophyta</taxon>
        <taxon>Coscinodiscophyceae</taxon>
        <taxon>Thalassiosirophycidae</taxon>
        <taxon>Thalassiosirales</taxon>
        <taxon>Skeletonemataceae</taxon>
        <taxon>Skeletonema</taxon>
        <taxon>Skeletonema marinoi-dohrnii complex</taxon>
    </lineage>
</organism>
<gene>
    <name evidence="1" type="ORF">QTG54_015371</name>
</gene>
<evidence type="ECO:0000313" key="2">
    <source>
        <dbReference type="Proteomes" id="UP001224775"/>
    </source>
</evidence>
<proteinExistence type="predicted"/>